<keyword evidence="2" id="KW-1185">Reference proteome</keyword>
<organism evidence="1 2">
    <name type="scientific">Stylonychia lemnae</name>
    <name type="common">Ciliate</name>
    <dbReference type="NCBI Taxonomy" id="5949"/>
    <lineage>
        <taxon>Eukaryota</taxon>
        <taxon>Sar</taxon>
        <taxon>Alveolata</taxon>
        <taxon>Ciliophora</taxon>
        <taxon>Intramacronucleata</taxon>
        <taxon>Spirotrichea</taxon>
        <taxon>Stichotrichia</taxon>
        <taxon>Sporadotrichida</taxon>
        <taxon>Oxytrichidae</taxon>
        <taxon>Stylonychinae</taxon>
        <taxon>Stylonychia</taxon>
    </lineage>
</organism>
<name>A0A078AKL9_STYLE</name>
<evidence type="ECO:0000313" key="2">
    <source>
        <dbReference type="Proteomes" id="UP000039865"/>
    </source>
</evidence>
<dbReference type="AlphaFoldDB" id="A0A078AKL9"/>
<dbReference type="EMBL" id="CCKQ01010903">
    <property type="protein sequence ID" value="CDW82431.1"/>
    <property type="molecule type" value="Genomic_DNA"/>
</dbReference>
<dbReference type="Proteomes" id="UP000039865">
    <property type="component" value="Unassembled WGS sequence"/>
</dbReference>
<dbReference type="InParanoid" id="A0A078AKL9"/>
<accession>A0A078AKL9</accession>
<protein>
    <submittedName>
        <fullName evidence="1">Uncharacterized protein</fullName>
    </submittedName>
</protein>
<sequence>MPVKSKFYLLLKHKTSIIRWKMETIFFRPMGLQIEQIGINHLNHYSWSPLDAYLIGSDNNIKPQPIKLKLLRFRLAGSNWFIVSTFKYITNFFGSNLRELYNRRSQAQDDNNKFKATFQMIGNIFGPQKLNNLNQENFGNNEINNLVTNNNNFCSGVNNNLRANEEVRNEFQGMNQFQNIYFDKIILRVENWHEELECWVLYIIIGSSHDNIIKKIYLSQQ</sequence>
<proteinExistence type="predicted"/>
<gene>
    <name evidence="1" type="primary">Contig13378.g14272</name>
    <name evidence="1" type="ORF">STYLEM_11463</name>
</gene>
<reference evidence="1 2" key="1">
    <citation type="submission" date="2014-06" db="EMBL/GenBank/DDBJ databases">
        <authorList>
            <person name="Swart Estienne"/>
        </authorList>
    </citation>
    <scope>NUCLEOTIDE SEQUENCE [LARGE SCALE GENOMIC DNA]</scope>
    <source>
        <strain evidence="1 2">130c</strain>
    </source>
</reference>
<evidence type="ECO:0000313" key="1">
    <source>
        <dbReference type="EMBL" id="CDW82431.1"/>
    </source>
</evidence>